<dbReference type="AlphaFoldDB" id="A0A916JK67"/>
<keyword evidence="4" id="KW-1185">Reference proteome</keyword>
<dbReference type="Pfam" id="PF00534">
    <property type="entry name" value="Glycos_transf_1"/>
    <property type="match status" value="1"/>
</dbReference>
<keyword evidence="3" id="KW-0808">Transferase</keyword>
<evidence type="ECO:0000259" key="2">
    <source>
        <dbReference type="Pfam" id="PF13439"/>
    </source>
</evidence>
<sequence length="381" mass="43591">MNDEAHQHIVIIGPAYPLRGGIANFNEAFANALTKEGHTVKLFSFYYQYPNFLFPGKSQYENNENPPENLQIKNTIGSIQPWSWSKTARLIDQEKPDVVFIRFWLPFMGPALGNIAKRLRRKEIKVIGITDNVIPHEKRPGDKPLTKYFLSHCDGFITMSKSVLEDISLFTDNPQKIMLPHPVYDTFGEACTREEGCAKLQLDPSRKYLLFFGLIREYKGLDIAIEALSMVNDQNVHLIIAGEFYDKKEKYISLIEQLGLKGRIHLYDFYIPTEDVKYYFSVADSVIQPYKSATQSGITQVAYHFEVPMIVSDVGGLPEIVPHGLAGIVVPPSTEEFASAIKLFYEKELKTRFIEGVRSEKKQYEWDFFVSEALHFAKQVD</sequence>
<feature type="domain" description="Glycosyl transferase family 1" evidence="1">
    <location>
        <begin position="198"/>
        <end position="355"/>
    </location>
</feature>
<dbReference type="EC" id="2.4.1.250" evidence="3"/>
<dbReference type="RefSeq" id="WP_258540909.1">
    <property type="nucleotide sequence ID" value="NZ_OU015584.1"/>
</dbReference>
<organism evidence="3 4">
    <name type="scientific">Parvicella tangerina</name>
    <dbReference type="NCBI Taxonomy" id="2829795"/>
    <lineage>
        <taxon>Bacteria</taxon>
        <taxon>Pseudomonadati</taxon>
        <taxon>Bacteroidota</taxon>
        <taxon>Flavobacteriia</taxon>
        <taxon>Flavobacteriales</taxon>
        <taxon>Parvicellaceae</taxon>
        <taxon>Parvicella</taxon>
    </lineage>
</organism>
<gene>
    <name evidence="3" type="primary">mshA_4</name>
    <name evidence="3" type="ORF">CRYO30217_00680</name>
</gene>
<feature type="domain" description="Glycosyltransferase subfamily 4-like N-terminal" evidence="2">
    <location>
        <begin position="20"/>
        <end position="177"/>
    </location>
</feature>
<dbReference type="SUPFAM" id="SSF53756">
    <property type="entry name" value="UDP-Glycosyltransferase/glycogen phosphorylase"/>
    <property type="match status" value="1"/>
</dbReference>
<accession>A0A916JK67</accession>
<evidence type="ECO:0000313" key="4">
    <source>
        <dbReference type="Proteomes" id="UP000683507"/>
    </source>
</evidence>
<dbReference type="InterPro" id="IPR028098">
    <property type="entry name" value="Glyco_trans_4-like_N"/>
</dbReference>
<dbReference type="Gene3D" id="3.40.50.2000">
    <property type="entry name" value="Glycogen Phosphorylase B"/>
    <property type="match status" value="2"/>
</dbReference>
<dbReference type="EMBL" id="OU015584">
    <property type="protein sequence ID" value="CAG5078465.1"/>
    <property type="molecule type" value="Genomic_DNA"/>
</dbReference>
<reference evidence="3" key="1">
    <citation type="submission" date="2021-04" db="EMBL/GenBank/DDBJ databases">
        <authorList>
            <person name="Rodrigo-Torres L."/>
            <person name="Arahal R. D."/>
            <person name="Lucena T."/>
        </authorList>
    </citation>
    <scope>NUCLEOTIDE SEQUENCE</scope>
    <source>
        <strain evidence="3">AS29M-1</strain>
    </source>
</reference>
<dbReference type="InterPro" id="IPR001296">
    <property type="entry name" value="Glyco_trans_1"/>
</dbReference>
<protein>
    <submittedName>
        <fullName evidence="3">D-inositol-3-phosphate glycosyltransferase</fullName>
        <ecNumber evidence="3">2.4.1.250</ecNumber>
    </submittedName>
</protein>
<evidence type="ECO:0000313" key="3">
    <source>
        <dbReference type="EMBL" id="CAG5078465.1"/>
    </source>
</evidence>
<dbReference type="Proteomes" id="UP000683507">
    <property type="component" value="Chromosome"/>
</dbReference>
<keyword evidence="3" id="KW-0328">Glycosyltransferase</keyword>
<dbReference type="KEGG" id="ptan:CRYO30217_00680"/>
<name>A0A916JK67_9FLAO</name>
<proteinExistence type="predicted"/>
<dbReference type="Pfam" id="PF13439">
    <property type="entry name" value="Glyco_transf_4"/>
    <property type="match status" value="1"/>
</dbReference>
<dbReference type="PANTHER" id="PTHR12526">
    <property type="entry name" value="GLYCOSYLTRANSFERASE"/>
    <property type="match status" value="1"/>
</dbReference>
<evidence type="ECO:0000259" key="1">
    <source>
        <dbReference type="Pfam" id="PF00534"/>
    </source>
</evidence>
<dbReference type="GO" id="GO:0102710">
    <property type="term" value="F:D-inositol-3-phosphate glycosyltransferase activity"/>
    <property type="evidence" value="ECO:0007669"/>
    <property type="project" value="UniProtKB-EC"/>
</dbReference>